<feature type="transmembrane region" description="Helical" evidence="8">
    <location>
        <begin position="246"/>
        <end position="264"/>
    </location>
</feature>
<comment type="subcellular location">
    <subcellularLocation>
        <location evidence="1">Cell membrane</location>
        <topology evidence="1">Multi-pass membrane protein</topology>
    </subcellularLocation>
</comment>
<feature type="transmembrane region" description="Helical" evidence="8">
    <location>
        <begin position="7"/>
        <end position="25"/>
    </location>
</feature>
<feature type="transmembrane region" description="Helical" evidence="8">
    <location>
        <begin position="313"/>
        <end position="330"/>
    </location>
</feature>
<evidence type="ECO:0000256" key="2">
    <source>
        <dbReference type="ARBA" id="ARBA00022475"/>
    </source>
</evidence>
<keyword evidence="3 11" id="KW-0808">Transferase</keyword>
<dbReference type="EC" id="2.3.1.-" evidence="11"/>
<feature type="transmembrane region" description="Helical" evidence="8">
    <location>
        <begin position="187"/>
        <end position="209"/>
    </location>
</feature>
<evidence type="ECO:0000256" key="3">
    <source>
        <dbReference type="ARBA" id="ARBA00022679"/>
    </source>
</evidence>
<evidence type="ECO:0000256" key="6">
    <source>
        <dbReference type="ARBA" id="ARBA00023136"/>
    </source>
</evidence>
<evidence type="ECO:0000313" key="11">
    <source>
        <dbReference type="EMBL" id="MEX1670447.1"/>
    </source>
</evidence>
<evidence type="ECO:0000256" key="1">
    <source>
        <dbReference type="ARBA" id="ARBA00004651"/>
    </source>
</evidence>
<keyword evidence="6 8" id="KW-0472">Membrane</keyword>
<dbReference type="InterPro" id="IPR002656">
    <property type="entry name" value="Acyl_transf_3_dom"/>
</dbReference>
<dbReference type="Pfam" id="PF01757">
    <property type="entry name" value="Acyl_transf_3"/>
    <property type="match status" value="1"/>
</dbReference>
<protein>
    <submittedName>
        <fullName evidence="11">Acyltransferase family protein</fullName>
        <ecNumber evidence="11">2.3.1.-</ecNumber>
    </submittedName>
</protein>
<accession>A0ABV3U911</accession>
<dbReference type="PANTHER" id="PTHR23028:SF53">
    <property type="entry name" value="ACYL_TRANSF_3 DOMAIN-CONTAINING PROTEIN"/>
    <property type="match status" value="1"/>
</dbReference>
<dbReference type="EMBL" id="JBFRYA010000017">
    <property type="protein sequence ID" value="MEX1670447.1"/>
    <property type="molecule type" value="Genomic_DNA"/>
</dbReference>
<evidence type="ECO:0000256" key="7">
    <source>
        <dbReference type="ARBA" id="ARBA00023315"/>
    </source>
</evidence>
<evidence type="ECO:0000259" key="10">
    <source>
        <dbReference type="Pfam" id="PF19040"/>
    </source>
</evidence>
<keyword evidence="4 8" id="KW-0812">Transmembrane</keyword>
<dbReference type="Gene3D" id="3.40.50.1110">
    <property type="entry name" value="SGNH hydrolase"/>
    <property type="match status" value="1"/>
</dbReference>
<proteinExistence type="predicted"/>
<dbReference type="InterPro" id="IPR050879">
    <property type="entry name" value="Acyltransferase_3"/>
</dbReference>
<keyword evidence="5 8" id="KW-1133">Transmembrane helix</keyword>
<feature type="domain" description="SGNH" evidence="10">
    <location>
        <begin position="402"/>
        <end position="658"/>
    </location>
</feature>
<gene>
    <name evidence="11" type="ORF">AB4876_16115</name>
</gene>
<feature type="transmembrane region" description="Helical" evidence="8">
    <location>
        <begin position="351"/>
        <end position="369"/>
    </location>
</feature>
<sequence>MHYRADIDGLRALAVVPVILYHAGVGVFSGGYIGVDVFFVISGYLITHMILSDMDEGSFSLSDFYERRARRILPALFLVVFACLLPAWYWLVPIDMSSFAESLIAVPSFLSNIQFWLESGYFERSAELKPLLHTWSLGVEEQYYLLFPLLILGCWRFGKRRLNFMLIALAAVSLLLSRWAAHKAPEANFYLLPTRAWEIFSGAFIAFYYSRGGVLKVSWRVRQSLGVFGLFMLLLGVFIYDRDTRYPGFYALLPVLGTVLIILFSAPNTLVYGLLSSRLFVGMGLLSYGAYLWHQPLFAFARYYYIFQGEPPALLMALLVLLCIVLAYLSRRYIEEPFRNRAKVSSPVFRRAAVSAALVLMGAGALGVADKGNVFRFDPDLLTTIEAARNSRSPAAELCRTDAGEEFYIPQAECWYGSGQKKVLVWGDSHVDNTAAQLADYLPQAKIYHAGYASCPPIKGIHRVDIDYSDCAAYTDTVWQWAKTEGFDAIVLSARWRIFAEASKFDNGEGGVEDFVVNFVPDGQYGNEAERRAGVLAAYKASIAALADEFANVPIFLVYQIPEAGSDVPDLYLRAATRAHEPLLLSTDYGVYKAANRRTNEALGSIDKANIQRIRPDEVFCNAAIAGRCVVAQGDSLFYLDDDHPSYDGAALLAKYFAELIGPSL</sequence>
<evidence type="ECO:0000256" key="4">
    <source>
        <dbReference type="ARBA" id="ARBA00022692"/>
    </source>
</evidence>
<feature type="transmembrane region" description="Helical" evidence="8">
    <location>
        <begin position="271"/>
        <end position="293"/>
    </location>
</feature>
<dbReference type="PANTHER" id="PTHR23028">
    <property type="entry name" value="ACETYLTRANSFERASE"/>
    <property type="match status" value="1"/>
</dbReference>
<keyword evidence="12" id="KW-1185">Reference proteome</keyword>
<keyword evidence="7 11" id="KW-0012">Acyltransferase</keyword>
<name>A0ABV3U911_9GAMM</name>
<organism evidence="11 12">
    <name type="scientific">Zhongshania guokunii</name>
    <dbReference type="NCBI Taxonomy" id="641783"/>
    <lineage>
        <taxon>Bacteria</taxon>
        <taxon>Pseudomonadati</taxon>
        <taxon>Pseudomonadota</taxon>
        <taxon>Gammaproteobacteria</taxon>
        <taxon>Cellvibrionales</taxon>
        <taxon>Spongiibacteraceae</taxon>
        <taxon>Zhongshania</taxon>
    </lineage>
</organism>
<reference evidence="11 12" key="1">
    <citation type="journal article" date="2011" name="Int. J. Syst. Evol. Microbiol.">
        <title>Zhongshania antarctica gen. nov., sp. nov. and Zhongshania guokunii sp. nov., gammaproteobacteria respectively isolated from coastal attached (fast) ice and surface seawater of the Antarctic.</title>
        <authorList>
            <person name="Li H.J."/>
            <person name="Zhang X.Y."/>
            <person name="Chen C.X."/>
            <person name="Zhang Y.J."/>
            <person name="Gao Z.M."/>
            <person name="Yu Y."/>
            <person name="Chen X.L."/>
            <person name="Chen B."/>
            <person name="Zhang Y.Z."/>
        </authorList>
    </citation>
    <scope>NUCLEOTIDE SEQUENCE [LARGE SCALE GENOMIC DNA]</scope>
    <source>
        <strain evidence="11 12">ZS6-22T</strain>
    </source>
</reference>
<comment type="caution">
    <text evidence="11">The sequence shown here is derived from an EMBL/GenBank/DDBJ whole genome shotgun (WGS) entry which is preliminary data.</text>
</comment>
<dbReference type="InterPro" id="IPR036514">
    <property type="entry name" value="SGNH_hydro_sf"/>
</dbReference>
<feature type="domain" description="Acyltransferase 3" evidence="9">
    <location>
        <begin position="5"/>
        <end position="329"/>
    </location>
</feature>
<dbReference type="RefSeq" id="WP_368382779.1">
    <property type="nucleotide sequence ID" value="NZ_JBFRYA010000017.1"/>
</dbReference>
<evidence type="ECO:0000256" key="8">
    <source>
        <dbReference type="SAM" id="Phobius"/>
    </source>
</evidence>
<evidence type="ECO:0000259" key="9">
    <source>
        <dbReference type="Pfam" id="PF01757"/>
    </source>
</evidence>
<dbReference type="GO" id="GO:0016746">
    <property type="term" value="F:acyltransferase activity"/>
    <property type="evidence" value="ECO:0007669"/>
    <property type="project" value="UniProtKB-KW"/>
</dbReference>
<dbReference type="Pfam" id="PF19040">
    <property type="entry name" value="SGNH"/>
    <property type="match status" value="1"/>
</dbReference>
<evidence type="ECO:0000256" key="5">
    <source>
        <dbReference type="ARBA" id="ARBA00022989"/>
    </source>
</evidence>
<keyword evidence="2" id="KW-1003">Cell membrane</keyword>
<feature type="transmembrane region" description="Helical" evidence="8">
    <location>
        <begin position="164"/>
        <end position="181"/>
    </location>
</feature>
<evidence type="ECO:0000313" key="12">
    <source>
        <dbReference type="Proteomes" id="UP001557485"/>
    </source>
</evidence>
<feature type="transmembrane region" description="Helical" evidence="8">
    <location>
        <begin position="221"/>
        <end position="240"/>
    </location>
</feature>
<feature type="transmembrane region" description="Helical" evidence="8">
    <location>
        <begin position="72"/>
        <end position="91"/>
    </location>
</feature>
<dbReference type="Proteomes" id="UP001557485">
    <property type="component" value="Unassembled WGS sequence"/>
</dbReference>
<dbReference type="InterPro" id="IPR043968">
    <property type="entry name" value="SGNH"/>
</dbReference>